<dbReference type="SMART" id="SM00733">
    <property type="entry name" value="Mterf"/>
    <property type="match status" value="8"/>
</dbReference>
<comment type="similarity">
    <text evidence="1">Belongs to the mTERF family.</text>
</comment>
<sequence length="496" mass="56212">MLMGNVKELDEHSLWGFWEELGEGGQDEAGRGEYVSELSFRKKVYLMAKKKGDRGVSPLLREHWSEVYVFCSYFWVRVKFVKEMLFSRSDHESQIGKNAQRMMMQLSITIDEDIQKTLSFFEKMEAKRGGLNMLGSKDTSLPCLVESFPQLLSYVGVTRECVRDVLLLFPPLIFHDIEDDIKPRIDRLSQVGAEGKDVGKMLVKYPWILSTCIQENIGKVHSFLGAEKVGKASIDRAVRSWPHILGCSTSRMKIMVRQFGDLGVSSKMLGKIITTSPQLLLRRPDDFLKVVSFMEEVGFDHEIIGKILCRCPELFAADVEQTLTKKLGFLTELGISSAHLPRVIKKYPEVLLYDVDRALLPRTRFLMKAGLSKGQVGSMVFRFSPILGYSVGAVLRPKLEFLVNAMGRPLRDVVEYPRYFSYSLEKKIEPRFRLLRGRNVDCTLRDMLGKNDEEFAEDYLGIGRILPPPPPPPPPSPSFLTHDDDDGDGVVASTQG</sequence>
<keyword evidence="2" id="KW-0804">Transcription</keyword>
<proteinExistence type="inferred from homology"/>
<dbReference type="EMBL" id="LR743593">
    <property type="protein sequence ID" value="CAA2622742.1"/>
    <property type="molecule type" value="Genomic_DNA"/>
</dbReference>
<reference evidence="5 6" key="1">
    <citation type="submission" date="2019-12" db="EMBL/GenBank/DDBJ databases">
        <authorList>
            <person name="Scholz U."/>
            <person name="Mascher M."/>
            <person name="Fiebig A."/>
        </authorList>
    </citation>
    <scope>NUCLEOTIDE SEQUENCE</scope>
</reference>
<evidence type="ECO:0000313" key="6">
    <source>
        <dbReference type="Proteomes" id="UP001189122"/>
    </source>
</evidence>
<dbReference type="GO" id="GO:0003676">
    <property type="term" value="F:nucleic acid binding"/>
    <property type="evidence" value="ECO:0007669"/>
    <property type="project" value="InterPro"/>
</dbReference>
<dbReference type="FunFam" id="1.25.70.10:FF:000015">
    <property type="entry name" value="Mitochondrial transcription termination factor family protein"/>
    <property type="match status" value="1"/>
</dbReference>
<keyword evidence="6" id="KW-1185">Reference proteome</keyword>
<organism evidence="5">
    <name type="scientific">Spirodela intermedia</name>
    <name type="common">Intermediate duckweed</name>
    <dbReference type="NCBI Taxonomy" id="51605"/>
    <lineage>
        <taxon>Eukaryota</taxon>
        <taxon>Viridiplantae</taxon>
        <taxon>Streptophyta</taxon>
        <taxon>Embryophyta</taxon>
        <taxon>Tracheophyta</taxon>
        <taxon>Spermatophyta</taxon>
        <taxon>Magnoliopsida</taxon>
        <taxon>Liliopsida</taxon>
        <taxon>Araceae</taxon>
        <taxon>Lemnoideae</taxon>
        <taxon>Spirodela</taxon>
    </lineage>
</organism>
<evidence type="ECO:0000313" key="5">
    <source>
        <dbReference type="EMBL" id="CAA2622742.1"/>
    </source>
</evidence>
<evidence type="ECO:0000256" key="1">
    <source>
        <dbReference type="ARBA" id="ARBA00007692"/>
    </source>
</evidence>
<dbReference type="InterPro" id="IPR038538">
    <property type="entry name" value="MTERF_sf"/>
</dbReference>
<dbReference type="EMBL" id="CACRZD030000006">
    <property type="protein sequence ID" value="CAA6662374.1"/>
    <property type="molecule type" value="Genomic_DNA"/>
</dbReference>
<evidence type="ECO:0000256" key="2">
    <source>
        <dbReference type="ARBA" id="ARBA00022472"/>
    </source>
</evidence>
<dbReference type="InterPro" id="IPR003690">
    <property type="entry name" value="MTERF"/>
</dbReference>
<keyword evidence="2" id="KW-0806">Transcription termination</keyword>
<accession>A0A7I8IZ07</accession>
<dbReference type="Pfam" id="PF02536">
    <property type="entry name" value="mTERF"/>
    <property type="match status" value="1"/>
</dbReference>
<keyword evidence="2" id="KW-0805">Transcription regulation</keyword>
<dbReference type="Gene3D" id="1.25.70.10">
    <property type="entry name" value="Transcription termination factor 3, mitochondrial"/>
    <property type="match status" value="1"/>
</dbReference>
<dbReference type="Proteomes" id="UP001189122">
    <property type="component" value="Unassembled WGS sequence"/>
</dbReference>
<keyword evidence="3" id="KW-0809">Transit peptide</keyword>
<gene>
    <name evidence="5" type="ORF">SI7747_06008766</name>
</gene>
<dbReference type="PANTHER" id="PTHR13068:SF3">
    <property type="entry name" value="MITOCHONDRIAL TRANSCRIPTION TERMINATION FACTOR FAMILY PROTEIN"/>
    <property type="match status" value="1"/>
</dbReference>
<dbReference type="AlphaFoldDB" id="A0A7I8IZ07"/>
<feature type="region of interest" description="Disordered" evidence="4">
    <location>
        <begin position="462"/>
        <end position="496"/>
    </location>
</feature>
<name>A0A7I8IZ07_SPIIN</name>
<evidence type="ECO:0000256" key="3">
    <source>
        <dbReference type="ARBA" id="ARBA00022946"/>
    </source>
</evidence>
<dbReference type="GO" id="GO:0006353">
    <property type="term" value="P:DNA-templated transcription termination"/>
    <property type="evidence" value="ECO:0007669"/>
    <property type="project" value="UniProtKB-KW"/>
</dbReference>
<protein>
    <submittedName>
        <fullName evidence="5">Uncharacterized protein</fullName>
    </submittedName>
</protein>
<evidence type="ECO:0000256" key="4">
    <source>
        <dbReference type="SAM" id="MobiDB-lite"/>
    </source>
</evidence>
<feature type="compositionally biased region" description="Pro residues" evidence="4">
    <location>
        <begin position="466"/>
        <end position="477"/>
    </location>
</feature>
<dbReference type="PANTHER" id="PTHR13068">
    <property type="entry name" value="CGI-12 PROTEIN-RELATED"/>
    <property type="match status" value="1"/>
</dbReference>